<dbReference type="PANTHER" id="PTHR33199:SF2">
    <property type="entry name" value="OS02G0475300 PROTEIN"/>
    <property type="match status" value="1"/>
</dbReference>
<accession>A0AAD3SC83</accession>
<dbReference type="Proteomes" id="UP001279734">
    <property type="component" value="Unassembled WGS sequence"/>
</dbReference>
<sequence length="145" mass="16029">MEWHDMLSIPSGKEQGLPDVDAFLLFKFFAHTCILVIASPTFSRSNKFSAFSGAWLNDDADTKYLAFDGYFVALYYLHLATSALMLHEKVKSVPLHWIPASLSRFIQNYGTHIIVGMAIGGQDLVCVRQQPSSMIPPAGKFGGSL</sequence>
<dbReference type="PANTHER" id="PTHR33199">
    <property type="entry name" value="MACPF DOMAIN-CONTAINING PROTEIN CAD1"/>
    <property type="match status" value="1"/>
</dbReference>
<reference evidence="2" key="1">
    <citation type="submission" date="2023-05" db="EMBL/GenBank/DDBJ databases">
        <title>Nepenthes gracilis genome sequencing.</title>
        <authorList>
            <person name="Fukushima K."/>
        </authorList>
    </citation>
    <scope>NUCLEOTIDE SEQUENCE</scope>
    <source>
        <strain evidence="2">SING2019-196</strain>
    </source>
</reference>
<dbReference type="InterPro" id="IPR044663">
    <property type="entry name" value="CAD1/NSL1-like"/>
</dbReference>
<gene>
    <name evidence="2" type="ORF">Nepgr_009905</name>
</gene>
<comment type="caution">
    <text evidence="2">The sequence shown here is derived from an EMBL/GenBank/DDBJ whole genome shotgun (WGS) entry which is preliminary data.</text>
</comment>
<protein>
    <recommendedName>
        <fullName evidence="1">MACPF domain-containing protein</fullName>
    </recommendedName>
</protein>
<evidence type="ECO:0000313" key="3">
    <source>
        <dbReference type="Proteomes" id="UP001279734"/>
    </source>
</evidence>
<dbReference type="AlphaFoldDB" id="A0AAD3SC83"/>
<dbReference type="EMBL" id="BSYO01000008">
    <property type="protein sequence ID" value="GMH08065.1"/>
    <property type="molecule type" value="Genomic_DNA"/>
</dbReference>
<dbReference type="Pfam" id="PF01823">
    <property type="entry name" value="MACPF"/>
    <property type="match status" value="1"/>
</dbReference>
<proteinExistence type="predicted"/>
<dbReference type="GO" id="GO:0009626">
    <property type="term" value="P:plant-type hypersensitive response"/>
    <property type="evidence" value="ECO:0007669"/>
    <property type="project" value="TreeGrafter"/>
</dbReference>
<organism evidence="2 3">
    <name type="scientific">Nepenthes gracilis</name>
    <name type="common">Slender pitcher plant</name>
    <dbReference type="NCBI Taxonomy" id="150966"/>
    <lineage>
        <taxon>Eukaryota</taxon>
        <taxon>Viridiplantae</taxon>
        <taxon>Streptophyta</taxon>
        <taxon>Embryophyta</taxon>
        <taxon>Tracheophyta</taxon>
        <taxon>Spermatophyta</taxon>
        <taxon>Magnoliopsida</taxon>
        <taxon>eudicotyledons</taxon>
        <taxon>Gunneridae</taxon>
        <taxon>Pentapetalae</taxon>
        <taxon>Caryophyllales</taxon>
        <taxon>Nepenthaceae</taxon>
        <taxon>Nepenthes</taxon>
    </lineage>
</organism>
<dbReference type="InterPro" id="IPR020864">
    <property type="entry name" value="MACPF"/>
</dbReference>
<dbReference type="GO" id="GO:2000031">
    <property type="term" value="P:regulation of salicylic acid mediated signaling pathway"/>
    <property type="evidence" value="ECO:0007669"/>
    <property type="project" value="InterPro"/>
</dbReference>
<evidence type="ECO:0000313" key="2">
    <source>
        <dbReference type="EMBL" id="GMH08065.1"/>
    </source>
</evidence>
<feature type="domain" description="MACPF" evidence="1">
    <location>
        <begin position="47"/>
        <end position="133"/>
    </location>
</feature>
<evidence type="ECO:0000259" key="1">
    <source>
        <dbReference type="Pfam" id="PF01823"/>
    </source>
</evidence>
<keyword evidence="3" id="KW-1185">Reference proteome</keyword>
<name>A0AAD3SC83_NEPGR</name>
<dbReference type="GO" id="GO:0005886">
    <property type="term" value="C:plasma membrane"/>
    <property type="evidence" value="ECO:0007669"/>
    <property type="project" value="TreeGrafter"/>
</dbReference>